<dbReference type="EMBL" id="CM044705">
    <property type="protein sequence ID" value="KAI5661683.1"/>
    <property type="molecule type" value="Genomic_DNA"/>
</dbReference>
<protein>
    <submittedName>
        <fullName evidence="1">Uncharacterized protein</fullName>
    </submittedName>
</protein>
<sequence>MRQKKRQERIEEGQPFGSMSQLMEMIASMQASTNSRFDALDGKILNIQERVMRSLKGNLQRSKRSLKTRTLYEDEVIKLKTLKTRRMVRDSFINSLEETSLEKLSLKKLSALDKAAFYRKTGCSKI</sequence>
<proteinExistence type="predicted"/>
<organism evidence="1 2">
    <name type="scientific">Catharanthus roseus</name>
    <name type="common">Madagascar periwinkle</name>
    <name type="synonym">Vinca rosea</name>
    <dbReference type="NCBI Taxonomy" id="4058"/>
    <lineage>
        <taxon>Eukaryota</taxon>
        <taxon>Viridiplantae</taxon>
        <taxon>Streptophyta</taxon>
        <taxon>Embryophyta</taxon>
        <taxon>Tracheophyta</taxon>
        <taxon>Spermatophyta</taxon>
        <taxon>Magnoliopsida</taxon>
        <taxon>eudicotyledons</taxon>
        <taxon>Gunneridae</taxon>
        <taxon>Pentapetalae</taxon>
        <taxon>asterids</taxon>
        <taxon>lamiids</taxon>
        <taxon>Gentianales</taxon>
        <taxon>Apocynaceae</taxon>
        <taxon>Rauvolfioideae</taxon>
        <taxon>Vinceae</taxon>
        <taxon>Catharanthinae</taxon>
        <taxon>Catharanthus</taxon>
    </lineage>
</organism>
<keyword evidence="2" id="KW-1185">Reference proteome</keyword>
<evidence type="ECO:0000313" key="2">
    <source>
        <dbReference type="Proteomes" id="UP001060085"/>
    </source>
</evidence>
<dbReference type="Proteomes" id="UP001060085">
    <property type="component" value="Linkage Group LG05"/>
</dbReference>
<reference evidence="2" key="1">
    <citation type="journal article" date="2023" name="Nat. Plants">
        <title>Single-cell RNA sequencing provides a high-resolution roadmap for understanding the multicellular compartmentation of specialized metabolism.</title>
        <authorList>
            <person name="Sun S."/>
            <person name="Shen X."/>
            <person name="Li Y."/>
            <person name="Li Y."/>
            <person name="Wang S."/>
            <person name="Li R."/>
            <person name="Zhang H."/>
            <person name="Shen G."/>
            <person name="Guo B."/>
            <person name="Wei J."/>
            <person name="Xu J."/>
            <person name="St-Pierre B."/>
            <person name="Chen S."/>
            <person name="Sun C."/>
        </authorList>
    </citation>
    <scope>NUCLEOTIDE SEQUENCE [LARGE SCALE GENOMIC DNA]</scope>
</reference>
<name>A0ACC0AP22_CATRO</name>
<evidence type="ECO:0000313" key="1">
    <source>
        <dbReference type="EMBL" id="KAI5661683.1"/>
    </source>
</evidence>
<accession>A0ACC0AP22</accession>
<gene>
    <name evidence="1" type="ORF">M9H77_21006</name>
</gene>
<comment type="caution">
    <text evidence="1">The sequence shown here is derived from an EMBL/GenBank/DDBJ whole genome shotgun (WGS) entry which is preliminary data.</text>
</comment>